<protein>
    <submittedName>
        <fullName evidence="1">Uncharacterized protein</fullName>
    </submittedName>
</protein>
<dbReference type="Proteomes" id="UP000309450">
    <property type="component" value="Unassembled WGS sequence"/>
</dbReference>
<proteinExistence type="predicted"/>
<dbReference type="SUPFAM" id="SSF47226">
    <property type="entry name" value="Histidine-containing phosphotransfer domain, HPT domain"/>
    <property type="match status" value="1"/>
</dbReference>
<dbReference type="EMBL" id="SSND01000001">
    <property type="protein sequence ID" value="THD85711.1"/>
    <property type="molecule type" value="Genomic_DNA"/>
</dbReference>
<dbReference type="InterPro" id="IPR036641">
    <property type="entry name" value="HPT_dom_sf"/>
</dbReference>
<evidence type="ECO:0000313" key="1">
    <source>
        <dbReference type="EMBL" id="THD85711.1"/>
    </source>
</evidence>
<organism evidence="1 2">
    <name type="scientific">Aliigemmobacter aestuarii</name>
    <dbReference type="NCBI Taxonomy" id="1445661"/>
    <lineage>
        <taxon>Bacteria</taxon>
        <taxon>Pseudomonadati</taxon>
        <taxon>Pseudomonadota</taxon>
        <taxon>Alphaproteobacteria</taxon>
        <taxon>Rhodobacterales</taxon>
        <taxon>Paracoccaceae</taxon>
        <taxon>Aliigemmobacter</taxon>
    </lineage>
</organism>
<sequence>MGIQVAVLRPHDSIVQDAGPVAAIYRDMGTQAAERLVTRVLGELALLMSGIRAKVRGHDLADLPRQFRRLQTMAEQLGLVSLGSVAADARSCLETGDPTAFAAVWARLVRVAERSLAPGHDLLGQSL</sequence>
<dbReference type="OrthoDB" id="7873775at2"/>
<keyword evidence="2" id="KW-1185">Reference proteome</keyword>
<evidence type="ECO:0000313" key="2">
    <source>
        <dbReference type="Proteomes" id="UP000309450"/>
    </source>
</evidence>
<dbReference type="Gene3D" id="1.20.120.160">
    <property type="entry name" value="HPT domain"/>
    <property type="match status" value="1"/>
</dbReference>
<reference evidence="1 2" key="1">
    <citation type="submission" date="2019-04" db="EMBL/GenBank/DDBJ databases">
        <title>Draft genome sequence of Gemmobacter aestuarii sp. nov.</title>
        <authorList>
            <person name="Hameed A."/>
            <person name="Lin S.-Y."/>
            <person name="Shahina M."/>
            <person name="Lai W.-A."/>
            <person name="Young C.-C."/>
        </authorList>
    </citation>
    <scope>NUCLEOTIDE SEQUENCE [LARGE SCALE GENOMIC DNA]</scope>
    <source>
        <strain evidence="1 2">CC-PW-75</strain>
    </source>
</reference>
<dbReference type="AlphaFoldDB" id="A0A4S3MVU0"/>
<name>A0A4S3MVU0_9RHOB</name>
<comment type="caution">
    <text evidence="1">The sequence shown here is derived from an EMBL/GenBank/DDBJ whole genome shotgun (WGS) entry which is preliminary data.</text>
</comment>
<accession>A0A4S3MVU0</accession>
<dbReference type="GO" id="GO:0000160">
    <property type="term" value="P:phosphorelay signal transduction system"/>
    <property type="evidence" value="ECO:0007669"/>
    <property type="project" value="InterPro"/>
</dbReference>
<gene>
    <name evidence="1" type="ORF">E7811_08495</name>
</gene>